<evidence type="ECO:0000256" key="1">
    <source>
        <dbReference type="ARBA" id="ARBA00023015"/>
    </source>
</evidence>
<dbReference type="InterPro" id="IPR037923">
    <property type="entry name" value="HTH-like"/>
</dbReference>
<keyword evidence="3" id="KW-0804">Transcription</keyword>
<accession>A0ABY5S899</accession>
<dbReference type="PANTHER" id="PTHR43280">
    <property type="entry name" value="ARAC-FAMILY TRANSCRIPTIONAL REGULATOR"/>
    <property type="match status" value="1"/>
</dbReference>
<dbReference type="InterPro" id="IPR014710">
    <property type="entry name" value="RmlC-like_jellyroll"/>
</dbReference>
<gene>
    <name evidence="5" type="ORF">L1F29_30830</name>
</gene>
<dbReference type="SMART" id="SM00342">
    <property type="entry name" value="HTH_ARAC"/>
    <property type="match status" value="1"/>
</dbReference>
<keyword evidence="2" id="KW-0238">DNA-binding</keyword>
<dbReference type="Proteomes" id="UP001057877">
    <property type="component" value="Chromosome"/>
</dbReference>
<dbReference type="InterPro" id="IPR003313">
    <property type="entry name" value="AraC-bd"/>
</dbReference>
<evidence type="ECO:0000259" key="4">
    <source>
        <dbReference type="PROSITE" id="PS01124"/>
    </source>
</evidence>
<evidence type="ECO:0000313" key="6">
    <source>
        <dbReference type="Proteomes" id="UP001057877"/>
    </source>
</evidence>
<feature type="domain" description="HTH araC/xylS-type" evidence="4">
    <location>
        <begin position="203"/>
        <end position="301"/>
    </location>
</feature>
<evidence type="ECO:0000313" key="5">
    <source>
        <dbReference type="EMBL" id="UVI29753.1"/>
    </source>
</evidence>
<dbReference type="Gene3D" id="2.60.120.10">
    <property type="entry name" value="Jelly Rolls"/>
    <property type="match status" value="1"/>
</dbReference>
<evidence type="ECO:0000256" key="3">
    <source>
        <dbReference type="ARBA" id="ARBA00023163"/>
    </source>
</evidence>
<dbReference type="Gene3D" id="1.10.10.60">
    <property type="entry name" value="Homeodomain-like"/>
    <property type="match status" value="1"/>
</dbReference>
<dbReference type="InterPro" id="IPR009057">
    <property type="entry name" value="Homeodomain-like_sf"/>
</dbReference>
<protein>
    <submittedName>
        <fullName evidence="5">AraC family transcriptional regulator</fullName>
    </submittedName>
</protein>
<keyword evidence="1" id="KW-0805">Transcription regulation</keyword>
<dbReference type="EMBL" id="CP091430">
    <property type="protein sequence ID" value="UVI29753.1"/>
    <property type="molecule type" value="Genomic_DNA"/>
</dbReference>
<organism evidence="5 6">
    <name type="scientific">Paenibacillus spongiae</name>
    <dbReference type="NCBI Taxonomy" id="2909671"/>
    <lineage>
        <taxon>Bacteria</taxon>
        <taxon>Bacillati</taxon>
        <taxon>Bacillota</taxon>
        <taxon>Bacilli</taxon>
        <taxon>Bacillales</taxon>
        <taxon>Paenibacillaceae</taxon>
        <taxon>Paenibacillus</taxon>
    </lineage>
</organism>
<evidence type="ECO:0000256" key="2">
    <source>
        <dbReference type="ARBA" id="ARBA00023125"/>
    </source>
</evidence>
<keyword evidence="6" id="KW-1185">Reference proteome</keyword>
<dbReference type="Pfam" id="PF02311">
    <property type="entry name" value="AraC_binding"/>
    <property type="match status" value="1"/>
</dbReference>
<dbReference type="RefSeq" id="WP_258385840.1">
    <property type="nucleotide sequence ID" value="NZ_CP091430.1"/>
</dbReference>
<proteinExistence type="predicted"/>
<dbReference type="InterPro" id="IPR018060">
    <property type="entry name" value="HTH_AraC"/>
</dbReference>
<dbReference type="PANTHER" id="PTHR43280:SF2">
    <property type="entry name" value="HTH-TYPE TRANSCRIPTIONAL REGULATOR EXSA"/>
    <property type="match status" value="1"/>
</dbReference>
<dbReference type="SUPFAM" id="SSF51215">
    <property type="entry name" value="Regulatory protein AraC"/>
    <property type="match status" value="1"/>
</dbReference>
<dbReference type="SUPFAM" id="SSF46689">
    <property type="entry name" value="Homeodomain-like"/>
    <property type="match status" value="1"/>
</dbReference>
<dbReference type="Pfam" id="PF12833">
    <property type="entry name" value="HTH_18"/>
    <property type="match status" value="1"/>
</dbReference>
<name>A0ABY5S899_9BACL</name>
<dbReference type="PROSITE" id="PS01124">
    <property type="entry name" value="HTH_ARAC_FAMILY_2"/>
    <property type="match status" value="1"/>
</dbReference>
<sequence>MPPKRTTKHYPTNEVLKQDAFLTIMDVYEHHWLLEHTHDFPEIICVLGGNGTQYINGTAVTAKAGDIYLIPVGTTHVFRPAAKADSAASLLVRNVIFRAEWLDDLTRIVMDEEVKELIFWMLGKPGSAEQGRPPWLKIADTQAEFRLLSERMKSLVQQKPPLFRTRLTSRVTDLLALLCIAAGRGIGQHSDWPPKEEAHPVKAQILAAIQAMPLAVVTLKEVARKLDRSERHLSRMFQHHFGTSFKSYMQDCRLQKSMQLLAESKLTVKEIRSEIGLEDANHFYCMFKRETGMTPGQYRNREQGSSASEGR</sequence>
<reference evidence="5" key="1">
    <citation type="submission" date="2022-01" db="EMBL/GenBank/DDBJ databases">
        <title>Paenibacillus spongiae sp. nov., isolated from marine sponge.</title>
        <authorList>
            <person name="Li Z."/>
            <person name="Zhang M."/>
        </authorList>
    </citation>
    <scope>NUCLEOTIDE SEQUENCE</scope>
    <source>
        <strain evidence="5">PHS-Z3</strain>
    </source>
</reference>